<dbReference type="GeneID" id="8198927"/>
<sequence length="68" mass="8165">MSRRFYRKFDRKLKLRRSWAHTEISQWNGKTHLGPALIGGRSSRKQVDPDLFEKLNVILENRKQKRSV</sequence>
<gene>
    <name evidence="1" type="ordered locus">PAS_chr2-1_0306</name>
</gene>
<evidence type="ECO:0000313" key="2">
    <source>
        <dbReference type="Proteomes" id="UP000000314"/>
    </source>
</evidence>
<dbReference type="InParanoid" id="C4R097"/>
<dbReference type="KEGG" id="ppa:PAS_chr2-1_0306"/>
<keyword evidence="2" id="KW-1185">Reference proteome</keyword>
<accession>C4R097</accession>
<dbReference type="HOGENOM" id="CLU_2794788_0_0_1"/>
<proteinExistence type="predicted"/>
<dbReference type="RefSeq" id="XP_002491201.1">
    <property type="nucleotide sequence ID" value="XM_002491156.1"/>
</dbReference>
<dbReference type="EMBL" id="FN392320">
    <property type="protein sequence ID" value="CAY68921.1"/>
    <property type="molecule type" value="Genomic_DNA"/>
</dbReference>
<name>C4R097_KOMPG</name>
<organism evidence="1 2">
    <name type="scientific">Komagataella phaffii (strain GS115 / ATCC 20864)</name>
    <name type="common">Yeast</name>
    <name type="synonym">Pichia pastoris</name>
    <dbReference type="NCBI Taxonomy" id="644223"/>
    <lineage>
        <taxon>Eukaryota</taxon>
        <taxon>Fungi</taxon>
        <taxon>Dikarya</taxon>
        <taxon>Ascomycota</taxon>
        <taxon>Saccharomycotina</taxon>
        <taxon>Pichiomycetes</taxon>
        <taxon>Pichiales</taxon>
        <taxon>Pichiaceae</taxon>
        <taxon>Komagataella</taxon>
    </lineage>
</organism>
<protein>
    <submittedName>
        <fullName evidence="1">Uncharacterized protein</fullName>
    </submittedName>
</protein>
<reference evidence="1 2" key="1">
    <citation type="journal article" date="2009" name="Nat. Biotechnol.">
        <title>Genome sequence of the recombinant protein production host Pichia pastoris.</title>
        <authorList>
            <person name="De Schutter K."/>
            <person name="Lin Y.C."/>
            <person name="Tiels P."/>
            <person name="Van Hecke A."/>
            <person name="Glinka S."/>
            <person name="Weber-Lehmann J."/>
            <person name="Rouze P."/>
            <person name="Van de Peer Y."/>
            <person name="Callewaert N."/>
        </authorList>
    </citation>
    <scope>NUCLEOTIDE SEQUENCE [LARGE SCALE GENOMIC DNA]</scope>
    <source>
        <strain evidence="2">GS115 / ATCC 20864</strain>
    </source>
</reference>
<dbReference type="Proteomes" id="UP000000314">
    <property type="component" value="Chromosome 2"/>
</dbReference>
<evidence type="ECO:0000313" key="1">
    <source>
        <dbReference type="EMBL" id="CAY68921.1"/>
    </source>
</evidence>
<dbReference type="AlphaFoldDB" id="C4R097"/>